<dbReference type="InterPro" id="IPR008331">
    <property type="entry name" value="Ferritin_DPS_dom"/>
</dbReference>
<comment type="cofactor">
    <cofactor evidence="1">
        <name>heme b</name>
        <dbReference type="ChEBI" id="CHEBI:60344"/>
    </cofactor>
</comment>
<dbReference type="InterPro" id="IPR009040">
    <property type="entry name" value="Ferritin-like_diiron"/>
</dbReference>
<accession>A0ABW1T3N4</accession>
<keyword evidence="6" id="KW-1185">Reference proteome</keyword>
<dbReference type="SUPFAM" id="SSF47240">
    <property type="entry name" value="Ferritin-like"/>
    <property type="match status" value="1"/>
</dbReference>
<dbReference type="InterPro" id="IPR014490">
    <property type="entry name" value="Dps-like"/>
</dbReference>
<dbReference type="PANTHER" id="PTHR30295:SF1">
    <property type="entry name" value="DNA PROTECTION DURING STARVATION PROTEIN"/>
    <property type="match status" value="1"/>
</dbReference>
<dbReference type="InterPro" id="IPR012347">
    <property type="entry name" value="Ferritin-like"/>
</dbReference>
<keyword evidence="2" id="KW-0409">Iron storage</keyword>
<dbReference type="Proteomes" id="UP001596138">
    <property type="component" value="Unassembled WGS sequence"/>
</dbReference>
<dbReference type="PROSITE" id="PS50905">
    <property type="entry name" value="FERRITIN_LIKE"/>
    <property type="match status" value="1"/>
</dbReference>
<dbReference type="CDD" id="cd00657">
    <property type="entry name" value="Ferritin_like"/>
    <property type="match status" value="1"/>
</dbReference>
<dbReference type="PIRSF" id="PIRSF018063">
    <property type="entry name" value="Ferrtn_UCP018063"/>
    <property type="match status" value="1"/>
</dbReference>
<dbReference type="RefSeq" id="WP_386767494.1">
    <property type="nucleotide sequence ID" value="NZ_JBHSTI010000008.1"/>
</dbReference>
<feature type="domain" description="Ferritin-like diiron" evidence="4">
    <location>
        <begin position="42"/>
        <end position="192"/>
    </location>
</feature>
<dbReference type="InterPro" id="IPR009078">
    <property type="entry name" value="Ferritin-like_SF"/>
</dbReference>
<keyword evidence="3" id="KW-0408">Iron</keyword>
<organism evidence="5 6">
    <name type="scientific">Longivirga aurantiaca</name>
    <dbReference type="NCBI Taxonomy" id="1837743"/>
    <lineage>
        <taxon>Bacteria</taxon>
        <taxon>Bacillati</taxon>
        <taxon>Actinomycetota</taxon>
        <taxon>Actinomycetes</taxon>
        <taxon>Sporichthyales</taxon>
        <taxon>Sporichthyaceae</taxon>
        <taxon>Longivirga</taxon>
    </lineage>
</organism>
<name>A0ABW1T3N4_9ACTN</name>
<dbReference type="Gene3D" id="1.20.1260.10">
    <property type="match status" value="1"/>
</dbReference>
<gene>
    <name evidence="5" type="ORF">ACFQGU_13475</name>
</gene>
<evidence type="ECO:0000256" key="3">
    <source>
        <dbReference type="ARBA" id="ARBA00023004"/>
    </source>
</evidence>
<reference evidence="6" key="1">
    <citation type="journal article" date="2019" name="Int. J. Syst. Evol. Microbiol.">
        <title>The Global Catalogue of Microorganisms (GCM) 10K type strain sequencing project: providing services to taxonomists for standard genome sequencing and annotation.</title>
        <authorList>
            <consortium name="The Broad Institute Genomics Platform"/>
            <consortium name="The Broad Institute Genome Sequencing Center for Infectious Disease"/>
            <person name="Wu L."/>
            <person name="Ma J."/>
        </authorList>
    </citation>
    <scope>NUCLEOTIDE SEQUENCE [LARGE SCALE GENOMIC DNA]</scope>
    <source>
        <strain evidence="6">CGMCC 4.7317</strain>
    </source>
</reference>
<evidence type="ECO:0000259" key="4">
    <source>
        <dbReference type="PROSITE" id="PS50905"/>
    </source>
</evidence>
<protein>
    <submittedName>
        <fullName evidence="5">Bacterioferritin</fullName>
    </submittedName>
</protein>
<evidence type="ECO:0000256" key="2">
    <source>
        <dbReference type="ARBA" id="ARBA00022434"/>
    </source>
</evidence>
<proteinExistence type="predicted"/>
<evidence type="ECO:0000313" key="6">
    <source>
        <dbReference type="Proteomes" id="UP001596138"/>
    </source>
</evidence>
<sequence>MLAPDRGVTPLRPAEDFIRDVEALRTQARENLDRGAVSAAYGADLERVVQMLQTALATELVCVLRYRQHHYAATGMDAEPIAAEFLAHSEEELGHAGLIAARISQLGSNPDFSPSTLEGRAHSEYVEADSLRAMVTENLVAERVAVAAYTDIIEWLGSSDPTTRRMLEQILAVEEEHADDLASMLDGLPAATGPA</sequence>
<dbReference type="EMBL" id="JBHSTI010000008">
    <property type="protein sequence ID" value="MFC6238894.1"/>
    <property type="molecule type" value="Genomic_DNA"/>
</dbReference>
<dbReference type="PANTHER" id="PTHR30295">
    <property type="entry name" value="BACTERIOFERRITIN"/>
    <property type="match status" value="1"/>
</dbReference>
<dbReference type="Pfam" id="PF00210">
    <property type="entry name" value="Ferritin"/>
    <property type="match status" value="1"/>
</dbReference>
<evidence type="ECO:0000313" key="5">
    <source>
        <dbReference type="EMBL" id="MFC6238894.1"/>
    </source>
</evidence>
<evidence type="ECO:0000256" key="1">
    <source>
        <dbReference type="ARBA" id="ARBA00001970"/>
    </source>
</evidence>
<comment type="caution">
    <text evidence="5">The sequence shown here is derived from an EMBL/GenBank/DDBJ whole genome shotgun (WGS) entry which is preliminary data.</text>
</comment>